<gene>
    <name evidence="2" type="ORF">NARC_40076</name>
</gene>
<dbReference type="EC" id="1.-.-.-" evidence="2"/>
<dbReference type="PRINTS" id="PR00081">
    <property type="entry name" value="GDHRDH"/>
</dbReference>
<name>A0A557SWY3_9ARCH</name>
<dbReference type="GO" id="GO:0016616">
    <property type="term" value="F:oxidoreductase activity, acting on the CH-OH group of donors, NAD or NADP as acceptor"/>
    <property type="evidence" value="ECO:0007669"/>
    <property type="project" value="TreeGrafter"/>
</dbReference>
<keyword evidence="2" id="KW-0560">Oxidoreductase</keyword>
<dbReference type="PANTHER" id="PTHR42760:SF40">
    <property type="entry name" value="3-OXOACYL-[ACYL-CARRIER-PROTEIN] REDUCTASE, CHLOROPLASTIC"/>
    <property type="match status" value="1"/>
</dbReference>
<comment type="caution">
    <text evidence="2">The sequence shown here is derived from an EMBL/GenBank/DDBJ whole genome shotgun (WGS) entry which is preliminary data.</text>
</comment>
<dbReference type="Pfam" id="PF00106">
    <property type="entry name" value="adh_short"/>
    <property type="match status" value="1"/>
</dbReference>
<dbReference type="Proteomes" id="UP000315289">
    <property type="component" value="Unassembled WGS sequence"/>
</dbReference>
<dbReference type="InterPro" id="IPR036291">
    <property type="entry name" value="NAD(P)-bd_dom_sf"/>
</dbReference>
<organism evidence="2 3">
    <name type="scientific">Candidatus Nitrosocosmicus arcticus</name>
    <dbReference type="NCBI Taxonomy" id="2035267"/>
    <lineage>
        <taxon>Archaea</taxon>
        <taxon>Nitrososphaerota</taxon>
        <taxon>Nitrososphaeria</taxon>
        <taxon>Nitrososphaerales</taxon>
        <taxon>Nitrososphaeraceae</taxon>
        <taxon>Candidatus Nitrosocosmicus</taxon>
    </lineage>
</organism>
<dbReference type="EMBL" id="VOAH01000004">
    <property type="protein sequence ID" value="TVP41115.1"/>
    <property type="molecule type" value="Genomic_DNA"/>
</dbReference>
<evidence type="ECO:0000256" key="1">
    <source>
        <dbReference type="ARBA" id="ARBA00006484"/>
    </source>
</evidence>
<evidence type="ECO:0000313" key="3">
    <source>
        <dbReference type="Proteomes" id="UP000315289"/>
    </source>
</evidence>
<dbReference type="PROSITE" id="PS00061">
    <property type="entry name" value="ADH_SHORT"/>
    <property type="match status" value="1"/>
</dbReference>
<evidence type="ECO:0000313" key="2">
    <source>
        <dbReference type="EMBL" id="TVP41115.1"/>
    </source>
</evidence>
<dbReference type="AlphaFoldDB" id="A0A557SWY3"/>
<dbReference type="Gene3D" id="3.40.50.720">
    <property type="entry name" value="NAD(P)-binding Rossmann-like Domain"/>
    <property type="match status" value="1"/>
</dbReference>
<proteinExistence type="inferred from homology"/>
<dbReference type="InterPro" id="IPR020904">
    <property type="entry name" value="Sc_DH/Rdtase_CS"/>
</dbReference>
<keyword evidence="3" id="KW-1185">Reference proteome</keyword>
<sequence>MKTMDWDFNNQVILITGGTGALGSKVSETFLDFSPKAIIITFRSETEMQELRTKIFDRRNKEQKENHHTLIEFMKADITHEDEVKKLISNILEKFDQVHVLANVVGGYIGGKSVSESSEEEWDKMMLINLKSAFLISKHVLASMKKMHFGKIVHVSSATGAKANGNDSAYAASKAGLIRLVESMAEEVRGLNININCILPTIIDTESNRAAMPTANFSTWIPPEELAKVICFLSSEDSKVITGVALPTRGTS</sequence>
<comment type="similarity">
    <text evidence="1">Belongs to the short-chain dehydrogenases/reductases (SDR) family.</text>
</comment>
<dbReference type="PANTHER" id="PTHR42760">
    <property type="entry name" value="SHORT-CHAIN DEHYDROGENASES/REDUCTASES FAMILY MEMBER"/>
    <property type="match status" value="1"/>
</dbReference>
<dbReference type="GO" id="GO:0030497">
    <property type="term" value="P:fatty acid elongation"/>
    <property type="evidence" value="ECO:0007669"/>
    <property type="project" value="TreeGrafter"/>
</dbReference>
<dbReference type="InterPro" id="IPR002347">
    <property type="entry name" value="SDR_fam"/>
</dbReference>
<dbReference type="SUPFAM" id="SSF51735">
    <property type="entry name" value="NAD(P)-binding Rossmann-fold domains"/>
    <property type="match status" value="1"/>
</dbReference>
<reference evidence="2 3" key="1">
    <citation type="journal article" date="2019" name="Front. Microbiol.">
        <title>Ammonia Oxidation by the Arctic Terrestrial Thaumarchaeote Candidatus Nitrosocosmicus arcticus Is Stimulated by Increasing Temperatures.</title>
        <authorList>
            <person name="Alves R.J.E."/>
            <person name="Kerou M."/>
            <person name="Zappe A."/>
            <person name="Bittner R."/>
            <person name="Abby S.S."/>
            <person name="Schmidt H.A."/>
            <person name="Pfeifer K."/>
            <person name="Schleper C."/>
        </authorList>
    </citation>
    <scope>NUCLEOTIDE SEQUENCE [LARGE SCALE GENOMIC DNA]</scope>
    <source>
        <strain evidence="2 3">Kfb</strain>
    </source>
</reference>
<accession>A0A557SWY3</accession>
<protein>
    <submittedName>
        <fullName evidence="2">Putative Short-chain dehydrogenase/reductase SDR</fullName>
        <ecNumber evidence="2">1.-.-.-</ecNumber>
    </submittedName>
</protein>
<dbReference type="CDD" id="cd05233">
    <property type="entry name" value="SDR_c"/>
    <property type="match status" value="1"/>
</dbReference>